<dbReference type="AlphaFoldDB" id="A0A9Q0JSR0"/>
<comment type="caution">
    <text evidence="2">The sequence shown here is derived from an EMBL/GenBank/DDBJ whole genome shotgun (WGS) entry which is preliminary data.</text>
</comment>
<name>A0A9Q0JSR0_9MAGN</name>
<gene>
    <name evidence="2" type="ORF">NE237_028301</name>
</gene>
<evidence type="ECO:0000256" key="1">
    <source>
        <dbReference type="SAM" id="MobiDB-lite"/>
    </source>
</evidence>
<dbReference type="EMBL" id="JAMYWD010000012">
    <property type="protein sequence ID" value="KAJ4951469.1"/>
    <property type="molecule type" value="Genomic_DNA"/>
</dbReference>
<protein>
    <submittedName>
        <fullName evidence="2">Uncharacterized protein</fullName>
    </submittedName>
</protein>
<reference evidence="2" key="1">
    <citation type="journal article" date="2023" name="Plant J.">
        <title>The genome of the king protea, Protea cynaroides.</title>
        <authorList>
            <person name="Chang J."/>
            <person name="Duong T.A."/>
            <person name="Schoeman C."/>
            <person name="Ma X."/>
            <person name="Roodt D."/>
            <person name="Barker N."/>
            <person name="Li Z."/>
            <person name="Van de Peer Y."/>
            <person name="Mizrachi E."/>
        </authorList>
    </citation>
    <scope>NUCLEOTIDE SEQUENCE</scope>
    <source>
        <tissue evidence="2">Young leaves</tissue>
    </source>
</reference>
<evidence type="ECO:0000313" key="3">
    <source>
        <dbReference type="Proteomes" id="UP001141806"/>
    </source>
</evidence>
<dbReference type="Proteomes" id="UP001141806">
    <property type="component" value="Unassembled WGS sequence"/>
</dbReference>
<organism evidence="2 3">
    <name type="scientific">Protea cynaroides</name>
    <dbReference type="NCBI Taxonomy" id="273540"/>
    <lineage>
        <taxon>Eukaryota</taxon>
        <taxon>Viridiplantae</taxon>
        <taxon>Streptophyta</taxon>
        <taxon>Embryophyta</taxon>
        <taxon>Tracheophyta</taxon>
        <taxon>Spermatophyta</taxon>
        <taxon>Magnoliopsida</taxon>
        <taxon>Proteales</taxon>
        <taxon>Proteaceae</taxon>
        <taxon>Protea</taxon>
    </lineage>
</organism>
<feature type="region of interest" description="Disordered" evidence="1">
    <location>
        <begin position="47"/>
        <end position="79"/>
    </location>
</feature>
<keyword evidence="3" id="KW-1185">Reference proteome</keyword>
<proteinExistence type="predicted"/>
<sequence length="115" mass="12945">MFPITGTATEESVKSAQFFRKLSNPGFCGGKTLLAAWGLTFETSFPSSVPRRQPHLQAPMPKVRTKPPKHTKQKQTQYSVTKQRTANLPFFTGQTYHSLSFLFSLIIFTLHDCHG</sequence>
<accession>A0A9Q0JSR0</accession>
<feature type="compositionally biased region" description="Basic residues" evidence="1">
    <location>
        <begin position="63"/>
        <end position="73"/>
    </location>
</feature>
<evidence type="ECO:0000313" key="2">
    <source>
        <dbReference type="EMBL" id="KAJ4951469.1"/>
    </source>
</evidence>